<proteinExistence type="predicted"/>
<dbReference type="Proteomes" id="UP000325141">
    <property type="component" value="Unassembled WGS sequence"/>
</dbReference>
<dbReference type="AlphaFoldDB" id="A0A5M6CH82"/>
<protein>
    <submittedName>
        <fullName evidence="1">Uncharacterized protein</fullName>
    </submittedName>
</protein>
<evidence type="ECO:0000313" key="2">
    <source>
        <dbReference type="Proteomes" id="UP000325141"/>
    </source>
</evidence>
<keyword evidence="2" id="KW-1185">Reference proteome</keyword>
<dbReference type="RefSeq" id="WP_150012574.1">
    <property type="nucleotide sequence ID" value="NZ_VWSG01000006.1"/>
</dbReference>
<name>A0A5M6CH82_9FLAO</name>
<accession>A0A5M6CH82</accession>
<organism evidence="1 2">
    <name type="scientific">Paenimyroides baculatum</name>
    <dbReference type="NCBI Taxonomy" id="2608000"/>
    <lineage>
        <taxon>Bacteria</taxon>
        <taxon>Pseudomonadati</taxon>
        <taxon>Bacteroidota</taxon>
        <taxon>Flavobacteriia</taxon>
        <taxon>Flavobacteriales</taxon>
        <taxon>Flavobacteriaceae</taxon>
        <taxon>Paenimyroides</taxon>
    </lineage>
</organism>
<gene>
    <name evidence="1" type="ORF">F0460_09450</name>
</gene>
<comment type="caution">
    <text evidence="1">The sequence shown here is derived from an EMBL/GenBank/DDBJ whole genome shotgun (WGS) entry which is preliminary data.</text>
</comment>
<dbReference type="EMBL" id="VWSG01000006">
    <property type="protein sequence ID" value="KAA5534323.1"/>
    <property type="molecule type" value="Genomic_DNA"/>
</dbReference>
<sequence>MQSNKFINAYEINLTFSMFKYVNASASDSTKIWDKDLKMSLNHVYKVLDKKGNCLGIFMDFEGLNEAKMKRILQKIDIIEHEFFMYYNKNVVRIGWRVDNKITVK</sequence>
<reference evidence="1 2" key="1">
    <citation type="submission" date="2019-09" db="EMBL/GenBank/DDBJ databases">
        <title>Genome sequence and assembly of Flavobacterium sp.</title>
        <authorList>
            <person name="Chhetri G."/>
        </authorList>
    </citation>
    <scope>NUCLEOTIDE SEQUENCE [LARGE SCALE GENOMIC DNA]</scope>
    <source>
        <strain evidence="1 2">SNL9</strain>
    </source>
</reference>
<evidence type="ECO:0000313" key="1">
    <source>
        <dbReference type="EMBL" id="KAA5534323.1"/>
    </source>
</evidence>